<feature type="binding site" evidence="6">
    <location>
        <begin position="85"/>
        <end position="88"/>
    </location>
    <ligand>
        <name>AMP</name>
        <dbReference type="ChEBI" id="CHEBI:456215"/>
    </ligand>
</feature>
<keyword evidence="2 6" id="KW-0545">Nucleotide biosynthesis</keyword>
<keyword evidence="6" id="KW-0479">Metal-binding</keyword>
<dbReference type="STRING" id="118967.SAMN02745191_0017"/>
<evidence type="ECO:0000256" key="2">
    <source>
        <dbReference type="ARBA" id="ARBA00022727"/>
    </source>
</evidence>
<dbReference type="InterPro" id="IPR027417">
    <property type="entry name" value="P-loop_NTPase"/>
</dbReference>
<evidence type="ECO:0000313" key="11">
    <source>
        <dbReference type="Proteomes" id="UP000243297"/>
    </source>
</evidence>
<comment type="catalytic activity">
    <reaction evidence="6 8">
        <text>AMP + ATP = 2 ADP</text>
        <dbReference type="Rhea" id="RHEA:12973"/>
        <dbReference type="ChEBI" id="CHEBI:30616"/>
        <dbReference type="ChEBI" id="CHEBI:456215"/>
        <dbReference type="ChEBI" id="CHEBI:456216"/>
        <dbReference type="EC" id="2.7.4.3"/>
    </reaction>
</comment>
<evidence type="ECO:0000259" key="9">
    <source>
        <dbReference type="Pfam" id="PF05191"/>
    </source>
</evidence>
<dbReference type="Pfam" id="PF05191">
    <property type="entry name" value="ADK_lid"/>
    <property type="match status" value="1"/>
</dbReference>
<sequence>MNILIMGPAGSGKGTMSEKILENYNIPHISTGDMLREAIKNETKLGLEAQTYMNEGKLVPDDLVIGLIAERLQQEDCQKGYLIDGFPRSLPQAKALEEITNKINKPIQMVINLTVDFDALAERVTGRRICKNCGAIYHIKSNPPKVEGICDVCGSPLAQRADDTVEQLRVRLNEHYKNTQPCLDYYKEKGLVVDINASQPIEMVYNDINCALAK</sequence>
<dbReference type="NCBIfam" id="NF001380">
    <property type="entry name" value="PRK00279.1-2"/>
    <property type="match status" value="1"/>
</dbReference>
<comment type="similarity">
    <text evidence="6 7">Belongs to the adenylate kinase family.</text>
</comment>
<dbReference type="EC" id="2.7.4.3" evidence="6 8"/>
<feature type="binding site" evidence="6">
    <location>
        <position position="153"/>
    </location>
    <ligand>
        <name>Zn(2+)</name>
        <dbReference type="ChEBI" id="CHEBI:29105"/>
        <note>structural</note>
    </ligand>
</feature>
<evidence type="ECO:0000256" key="1">
    <source>
        <dbReference type="ARBA" id="ARBA00022679"/>
    </source>
</evidence>
<accession>A0A1T4QHU2</accession>
<keyword evidence="6" id="KW-0963">Cytoplasm</keyword>
<feature type="region of interest" description="LID" evidence="6">
    <location>
        <begin position="126"/>
        <end position="163"/>
    </location>
</feature>
<keyword evidence="6" id="KW-0862">Zinc</keyword>
<comment type="subcellular location">
    <subcellularLocation>
        <location evidence="6 8">Cytoplasm</location>
    </subcellularLocation>
</comment>
<dbReference type="SUPFAM" id="SSF52540">
    <property type="entry name" value="P-loop containing nucleoside triphosphate hydrolases"/>
    <property type="match status" value="1"/>
</dbReference>
<feature type="region of interest" description="NMP" evidence="6">
    <location>
        <begin position="30"/>
        <end position="59"/>
    </location>
</feature>
<dbReference type="InterPro" id="IPR006259">
    <property type="entry name" value="Adenyl_kin_sub"/>
</dbReference>
<feature type="binding site" evidence="6">
    <location>
        <position position="133"/>
    </location>
    <ligand>
        <name>Zn(2+)</name>
        <dbReference type="ChEBI" id="CHEBI:29105"/>
        <note>structural</note>
    </ligand>
</feature>
<dbReference type="GO" id="GO:0005737">
    <property type="term" value="C:cytoplasm"/>
    <property type="evidence" value="ECO:0007669"/>
    <property type="project" value="UniProtKB-SubCell"/>
</dbReference>
<dbReference type="PRINTS" id="PR00094">
    <property type="entry name" value="ADENYLTKNASE"/>
</dbReference>
<reference evidence="11" key="1">
    <citation type="submission" date="2017-02" db="EMBL/GenBank/DDBJ databases">
        <authorList>
            <person name="Varghese N."/>
            <person name="Submissions S."/>
        </authorList>
    </citation>
    <scope>NUCLEOTIDE SEQUENCE [LARGE SCALE GENOMIC DNA]</scope>
    <source>
        <strain evidence="11">ATCC 25662</strain>
    </source>
</reference>
<dbReference type="GO" id="GO:0004017">
    <property type="term" value="F:AMP kinase activity"/>
    <property type="evidence" value="ECO:0007669"/>
    <property type="project" value="UniProtKB-UniRule"/>
</dbReference>
<keyword evidence="11" id="KW-1185">Reference proteome</keyword>
<dbReference type="PANTHER" id="PTHR23359">
    <property type="entry name" value="NUCLEOTIDE KINASE"/>
    <property type="match status" value="1"/>
</dbReference>
<feature type="binding site" evidence="6">
    <location>
        <position position="171"/>
    </location>
    <ligand>
        <name>AMP</name>
        <dbReference type="ChEBI" id="CHEBI:456215"/>
    </ligand>
</feature>
<comment type="domain">
    <text evidence="6">Consists of three domains, a large central CORE domain and two small peripheral domains, NMPbind and LID, which undergo movements during catalysis. The LID domain closes over the site of phosphoryl transfer upon ATP binding. Assembling and dissambling the active center during each catalytic cycle provides an effective means to prevent ATP hydrolysis. Some bacteria have evolved a zinc-coordinating structure that stabilizes the LID domain.</text>
</comment>
<keyword evidence="5 6" id="KW-0067">ATP-binding</keyword>
<proteinExistence type="inferred from homology"/>
<evidence type="ECO:0000256" key="4">
    <source>
        <dbReference type="ARBA" id="ARBA00022777"/>
    </source>
</evidence>
<feature type="domain" description="Adenylate kinase active site lid" evidence="9">
    <location>
        <begin position="127"/>
        <end position="162"/>
    </location>
</feature>
<dbReference type="InterPro" id="IPR033690">
    <property type="entry name" value="Adenylat_kinase_CS"/>
</dbReference>
<dbReference type="Gene3D" id="3.40.50.300">
    <property type="entry name" value="P-loop containing nucleotide triphosphate hydrolases"/>
    <property type="match status" value="1"/>
</dbReference>
<dbReference type="GO" id="GO:0044209">
    <property type="term" value="P:AMP salvage"/>
    <property type="evidence" value="ECO:0007669"/>
    <property type="project" value="UniProtKB-UniRule"/>
</dbReference>
<dbReference type="OrthoDB" id="9805030at2"/>
<protein>
    <recommendedName>
        <fullName evidence="6 8">Adenylate kinase</fullName>
        <shortName evidence="6">AK</shortName>
        <ecNumber evidence="6 8">2.7.4.3</ecNumber>
    </recommendedName>
    <alternativeName>
        <fullName evidence="6">ATP-AMP transphosphorylase</fullName>
    </alternativeName>
    <alternativeName>
        <fullName evidence="6">ATP:AMP phosphotransferase</fullName>
    </alternativeName>
    <alternativeName>
        <fullName evidence="6">Adenylate monophosphate kinase</fullName>
    </alternativeName>
</protein>
<feature type="binding site" evidence="6">
    <location>
        <position position="130"/>
    </location>
    <ligand>
        <name>Zn(2+)</name>
        <dbReference type="ChEBI" id="CHEBI:29105"/>
        <note>structural</note>
    </ligand>
</feature>
<dbReference type="NCBIfam" id="TIGR01351">
    <property type="entry name" value="adk"/>
    <property type="match status" value="1"/>
</dbReference>
<feature type="binding site" evidence="6">
    <location>
        <position position="31"/>
    </location>
    <ligand>
        <name>AMP</name>
        <dbReference type="ChEBI" id="CHEBI:456215"/>
    </ligand>
</feature>
<dbReference type="InterPro" id="IPR000850">
    <property type="entry name" value="Adenylat/UMP-CMP_kin"/>
</dbReference>
<dbReference type="InterPro" id="IPR007862">
    <property type="entry name" value="Adenylate_kinase_lid-dom"/>
</dbReference>
<feature type="binding site" evidence="6">
    <location>
        <position position="92"/>
    </location>
    <ligand>
        <name>AMP</name>
        <dbReference type="ChEBI" id="CHEBI:456215"/>
    </ligand>
</feature>
<dbReference type="PROSITE" id="PS00113">
    <property type="entry name" value="ADENYLATE_KINASE"/>
    <property type="match status" value="1"/>
</dbReference>
<feature type="binding site" evidence="6">
    <location>
        <begin position="136"/>
        <end position="137"/>
    </location>
    <ligand>
        <name>ATP</name>
        <dbReference type="ChEBI" id="CHEBI:30616"/>
    </ligand>
</feature>
<keyword evidence="1 6" id="KW-0808">Transferase</keyword>
<dbReference type="CDD" id="cd01428">
    <property type="entry name" value="ADK"/>
    <property type="match status" value="1"/>
</dbReference>
<feature type="binding site" evidence="6">
    <location>
        <position position="150"/>
    </location>
    <ligand>
        <name>Zn(2+)</name>
        <dbReference type="ChEBI" id="CHEBI:29105"/>
        <note>structural</note>
    </ligand>
</feature>
<keyword evidence="3 6" id="KW-0547">Nucleotide-binding</keyword>
<dbReference type="Proteomes" id="UP000243297">
    <property type="component" value="Unassembled WGS sequence"/>
</dbReference>
<evidence type="ECO:0000313" key="10">
    <source>
        <dbReference type="EMBL" id="SKA03061.1"/>
    </source>
</evidence>
<dbReference type="HAMAP" id="MF_00235">
    <property type="entry name" value="Adenylate_kinase_Adk"/>
    <property type="match status" value="1"/>
</dbReference>
<dbReference type="UniPathway" id="UPA00588">
    <property type="reaction ID" value="UER00649"/>
</dbReference>
<feature type="binding site" evidence="6">
    <location>
        <position position="36"/>
    </location>
    <ligand>
        <name>AMP</name>
        <dbReference type="ChEBI" id="CHEBI:456215"/>
    </ligand>
</feature>
<dbReference type="RefSeq" id="WP_078712832.1">
    <property type="nucleotide sequence ID" value="NZ_FUWY01000010.1"/>
</dbReference>
<feature type="binding site" evidence="6">
    <location>
        <begin position="57"/>
        <end position="59"/>
    </location>
    <ligand>
        <name>AMP</name>
        <dbReference type="ChEBI" id="CHEBI:456215"/>
    </ligand>
</feature>
<dbReference type="AlphaFoldDB" id="A0A1T4QHU2"/>
<organism evidence="10 11">
    <name type="scientific">Anaerorhabdus furcosa</name>
    <dbReference type="NCBI Taxonomy" id="118967"/>
    <lineage>
        <taxon>Bacteria</taxon>
        <taxon>Bacillati</taxon>
        <taxon>Bacillota</taxon>
        <taxon>Erysipelotrichia</taxon>
        <taxon>Erysipelotrichales</taxon>
        <taxon>Erysipelotrichaceae</taxon>
        <taxon>Anaerorhabdus</taxon>
    </lineage>
</organism>
<evidence type="ECO:0000256" key="5">
    <source>
        <dbReference type="ARBA" id="ARBA00022840"/>
    </source>
</evidence>
<comment type="subunit">
    <text evidence="6 8">Monomer.</text>
</comment>
<dbReference type="NCBIfam" id="NF001381">
    <property type="entry name" value="PRK00279.1-3"/>
    <property type="match status" value="1"/>
</dbReference>
<dbReference type="FunFam" id="3.40.50.300:FF:000106">
    <property type="entry name" value="Adenylate kinase mitochondrial"/>
    <property type="match status" value="1"/>
</dbReference>
<feature type="binding site" evidence="6">
    <location>
        <begin position="10"/>
        <end position="15"/>
    </location>
    <ligand>
        <name>ATP</name>
        <dbReference type="ChEBI" id="CHEBI:30616"/>
    </ligand>
</feature>
<evidence type="ECO:0000256" key="7">
    <source>
        <dbReference type="RuleBase" id="RU003330"/>
    </source>
</evidence>
<comment type="pathway">
    <text evidence="6">Purine metabolism; AMP biosynthesis via salvage pathway; AMP from ADP: step 1/1.</text>
</comment>
<evidence type="ECO:0000256" key="3">
    <source>
        <dbReference type="ARBA" id="ARBA00022741"/>
    </source>
</evidence>
<dbReference type="GO" id="GO:0008270">
    <property type="term" value="F:zinc ion binding"/>
    <property type="evidence" value="ECO:0007669"/>
    <property type="project" value="UniProtKB-UniRule"/>
</dbReference>
<feature type="binding site" evidence="6">
    <location>
        <position position="160"/>
    </location>
    <ligand>
        <name>AMP</name>
        <dbReference type="ChEBI" id="CHEBI:456215"/>
    </ligand>
</feature>
<evidence type="ECO:0000256" key="6">
    <source>
        <dbReference type="HAMAP-Rule" id="MF_00235"/>
    </source>
</evidence>
<dbReference type="GO" id="GO:0005524">
    <property type="term" value="F:ATP binding"/>
    <property type="evidence" value="ECO:0007669"/>
    <property type="project" value="UniProtKB-UniRule"/>
</dbReference>
<dbReference type="EMBL" id="FUWY01000010">
    <property type="protein sequence ID" value="SKA03061.1"/>
    <property type="molecule type" value="Genomic_DNA"/>
</dbReference>
<comment type="function">
    <text evidence="6">Catalyzes the reversible transfer of the terminal phosphate group between ATP and AMP. Plays an important role in cellular energy homeostasis and in adenine nucleotide metabolism.</text>
</comment>
<dbReference type="Pfam" id="PF00406">
    <property type="entry name" value="ADK"/>
    <property type="match status" value="1"/>
</dbReference>
<name>A0A1T4QHU2_9FIRM</name>
<evidence type="ECO:0000256" key="8">
    <source>
        <dbReference type="RuleBase" id="RU003331"/>
    </source>
</evidence>
<feature type="binding site" evidence="6">
    <location>
        <position position="127"/>
    </location>
    <ligand>
        <name>ATP</name>
        <dbReference type="ChEBI" id="CHEBI:30616"/>
    </ligand>
</feature>
<keyword evidence="4 6" id="KW-0418">Kinase</keyword>
<gene>
    <name evidence="6" type="primary">adk</name>
    <name evidence="10" type="ORF">SAMN02745191_0017</name>
</gene>
<feature type="binding site" evidence="6">
    <location>
        <position position="199"/>
    </location>
    <ligand>
        <name>ATP</name>
        <dbReference type="ChEBI" id="CHEBI:30616"/>
    </ligand>
</feature>